<evidence type="ECO:0000313" key="3">
    <source>
        <dbReference type="EMBL" id="ESA00551.1"/>
    </source>
</evidence>
<evidence type="ECO:0000256" key="1">
    <source>
        <dbReference type="SAM" id="MobiDB-lite"/>
    </source>
</evidence>
<dbReference type="EMBL" id="KI297125">
    <property type="protein sequence ID" value="ESA00551.1"/>
    <property type="molecule type" value="Genomic_DNA"/>
</dbReference>
<evidence type="ECO:0000259" key="2">
    <source>
        <dbReference type="Pfam" id="PF15072"/>
    </source>
</evidence>
<dbReference type="HOGENOM" id="CLU_534355_0_0_1"/>
<sequence>MYEPKPEPYVIHLPSRKFVSKSVRLADQKAAEEGKIDLPKSKKTSNKNSYNKKSYYQKKQNWRQKKSNNWKKTSDDEPEKDVTNDKPQKRLSLPSKSYSNRWNGNHNFYKQIEEAGIIATPAKKPGEDRGPFQRSFDTFMFGNRSILPDLPAINSGDSRLKYKSFKELSDSAVVSDKIYKYPVNDMTGTYQRSMSNARFGVASSSSTSEASISSRLQAPSMVPVLKNRRISNSNQSSFVPDLFNSTSTHSLNNDIFYSEDSAVNDNDSSSILMEDRVTLDNNLKRIRDEPFNQMELKRSVAGPISCLPDLPPSRMEAIVSKNAEIPHESQILDHVMTQYRGKLSKGSNDVKNETTITEEQWFNMITLLDLPEMFMKEFIKNTMKILQEKSHSEKVGITIGQISNIHSTKKVLTLKDYTGEIKALIQEKVIEAYRSMLCKNTILVLRNVTIQNSEGLPLFIAITFKNIYMIYVDEFNKVLGHGAKNINGLGDKAKNNSPKSSGYKYQRKSNGDVYVIDMSDPEISHVTYLLQRYFELANGGVFSNPPIEIHVHPDPTVTGGFIAADVAVAPHLNHVQRPIVPYPGPPPGDKTGKPHARIICEVANHQSIGQLRSNCQNWLNVIHVRY</sequence>
<reference evidence="3" key="1">
    <citation type="submission" date="2013-07" db="EMBL/GenBank/DDBJ databases">
        <title>The genome of an arbuscular mycorrhizal fungus provides insights into the evolution of the oldest plant symbiosis.</title>
        <authorList>
            <consortium name="DOE Joint Genome Institute"/>
            <person name="Tisserant E."/>
            <person name="Malbreil M."/>
            <person name="Kuo A."/>
            <person name="Kohler A."/>
            <person name="Symeonidi A."/>
            <person name="Balestrini R."/>
            <person name="Charron P."/>
            <person name="Duensing N."/>
            <person name="Frei-dit-Frey N."/>
            <person name="Gianinazzi-Pearson V."/>
            <person name="Gilbert B."/>
            <person name="Handa Y."/>
            <person name="Hijri M."/>
            <person name="Kaul R."/>
            <person name="Kawaguchi M."/>
            <person name="Krajinski F."/>
            <person name="Lammers P."/>
            <person name="Lapierre D."/>
            <person name="Masclaux F.G."/>
            <person name="Murat C."/>
            <person name="Morin E."/>
            <person name="Ndikumana S."/>
            <person name="Pagni M."/>
            <person name="Petitpierre D."/>
            <person name="Requena N."/>
            <person name="Rosikiewicz P."/>
            <person name="Riley R."/>
            <person name="Saito K."/>
            <person name="San Clemente H."/>
            <person name="Shapiro H."/>
            <person name="van Tuinen D."/>
            <person name="Becard G."/>
            <person name="Bonfante P."/>
            <person name="Paszkowski U."/>
            <person name="Shachar-Hill Y."/>
            <person name="Young J.P."/>
            <person name="Sanders I.R."/>
            <person name="Henrissat B."/>
            <person name="Rensing S.A."/>
            <person name="Grigoriev I.V."/>
            <person name="Corradi N."/>
            <person name="Roux C."/>
            <person name="Martin F."/>
        </authorList>
    </citation>
    <scope>NUCLEOTIDE SEQUENCE</scope>
    <source>
        <strain evidence="3">DAOM 197198</strain>
    </source>
</reference>
<name>U9TB25_RHIID</name>
<feature type="compositionally biased region" description="Basic residues" evidence="1">
    <location>
        <begin position="60"/>
        <end position="69"/>
    </location>
</feature>
<gene>
    <name evidence="3" type="ORF">GLOINDRAFT_8377</name>
</gene>
<organism evidence="3">
    <name type="scientific">Rhizophagus irregularis (strain DAOM 181602 / DAOM 197198 / MUCL 43194)</name>
    <name type="common">Arbuscular mycorrhizal fungus</name>
    <name type="synonym">Glomus intraradices</name>
    <dbReference type="NCBI Taxonomy" id="747089"/>
    <lineage>
        <taxon>Eukaryota</taxon>
        <taxon>Fungi</taxon>
        <taxon>Fungi incertae sedis</taxon>
        <taxon>Mucoromycota</taxon>
        <taxon>Glomeromycotina</taxon>
        <taxon>Glomeromycetes</taxon>
        <taxon>Glomerales</taxon>
        <taxon>Glomeraceae</taxon>
        <taxon>Rhizophagus</taxon>
    </lineage>
</organism>
<proteinExistence type="predicted"/>
<dbReference type="VEuPathDB" id="FungiDB:RhiirFUN_019455"/>
<dbReference type="InterPro" id="IPR058570">
    <property type="entry name" value="HROB_OB"/>
</dbReference>
<dbReference type="GO" id="GO:0000725">
    <property type="term" value="P:recombinational repair"/>
    <property type="evidence" value="ECO:0007669"/>
    <property type="project" value="InterPro"/>
</dbReference>
<dbReference type="AlphaFoldDB" id="U9TB25"/>
<dbReference type="Pfam" id="PF15072">
    <property type="entry name" value="HROB"/>
    <property type="match status" value="1"/>
</dbReference>
<feature type="domain" description="Homologous recombination OB-fold protein OB-fold" evidence="2">
    <location>
        <begin position="394"/>
        <end position="473"/>
    </location>
</feature>
<dbReference type="VEuPathDB" id="FungiDB:RhiirFUN_019456"/>
<feature type="compositionally biased region" description="Basic and acidic residues" evidence="1">
    <location>
        <begin position="72"/>
        <end position="88"/>
    </location>
</feature>
<accession>U9TB25</accession>
<feature type="compositionally biased region" description="Low complexity" evidence="1">
    <location>
        <begin position="46"/>
        <end position="59"/>
    </location>
</feature>
<feature type="compositionally biased region" description="Polar residues" evidence="1">
    <location>
        <begin position="94"/>
        <end position="104"/>
    </location>
</feature>
<protein>
    <recommendedName>
        <fullName evidence="2">Homologous recombination OB-fold protein OB-fold domain-containing protein</fullName>
    </recommendedName>
</protein>
<feature type="region of interest" description="Disordered" evidence="1">
    <location>
        <begin position="32"/>
        <end position="104"/>
    </location>
</feature>